<dbReference type="SMART" id="SM01001">
    <property type="entry name" value="AIRC"/>
    <property type="match status" value="1"/>
</dbReference>
<gene>
    <name evidence="3" type="ORF">SAMN05216564_102245</name>
</gene>
<evidence type="ECO:0000256" key="1">
    <source>
        <dbReference type="SAM" id="MobiDB-lite"/>
    </source>
</evidence>
<dbReference type="PANTHER" id="PTHR43064:SF1">
    <property type="entry name" value="SLL1489 PROTEIN"/>
    <property type="match status" value="1"/>
</dbReference>
<dbReference type="GO" id="GO:0006189">
    <property type="term" value="P:'de novo' IMP biosynthetic process"/>
    <property type="evidence" value="ECO:0007669"/>
    <property type="project" value="InterPro"/>
</dbReference>
<evidence type="ECO:0000259" key="2">
    <source>
        <dbReference type="SMART" id="SM01001"/>
    </source>
</evidence>
<sequence length="292" mass="29301">MREVLDALAAGKIGVREAESRLAGYATTDAGRFDAARETRRGIPEAILAEGKTAAETGELARTAVETAGRAIVTRIETSVAESVAATVTEAVPDAEIDHDERTRTLVARAPEFDPPALDARVSVVTGGTSDAPVAGEAAIIAREVGADVELIEDVGVASLVRIVDQIDRVRGADVVIVAAGREGALPTVVAGLVDAPVIALPVSTGYGVGGEGEAALHGALQSCTVVTAVNVDAGFVAGAQAGLIARGVAAARGERTDGTTGGGTDGTTGERADGTTGDETDAGNETEPADR</sequence>
<feature type="region of interest" description="Disordered" evidence="1">
    <location>
        <begin position="253"/>
        <end position="292"/>
    </location>
</feature>
<accession>A0A1H3FX89</accession>
<dbReference type="Pfam" id="PF00731">
    <property type="entry name" value="AIRC"/>
    <property type="match status" value="1"/>
</dbReference>
<dbReference type="EMBL" id="FNPC01000002">
    <property type="protein sequence ID" value="SDX95591.1"/>
    <property type="molecule type" value="Genomic_DNA"/>
</dbReference>
<reference evidence="4" key="1">
    <citation type="submission" date="2016-10" db="EMBL/GenBank/DDBJ databases">
        <authorList>
            <person name="Varghese N."/>
            <person name="Submissions S."/>
        </authorList>
    </citation>
    <scope>NUCLEOTIDE SEQUENCE [LARGE SCALE GENOMIC DNA]</scope>
    <source>
        <strain evidence="4">DC30,IBRC 10041,KCTC 4046</strain>
    </source>
</reference>
<evidence type="ECO:0000313" key="3">
    <source>
        <dbReference type="EMBL" id="SDX95591.1"/>
    </source>
</evidence>
<dbReference type="NCBIfam" id="NF033503">
    <property type="entry name" value="LarB"/>
    <property type="match status" value="1"/>
</dbReference>
<name>A0A1H3FX89_9EURY</name>
<dbReference type="PANTHER" id="PTHR43064">
    <property type="entry name" value="PHOSPHORIBOSYLAMINOIMIDAZOLE CARBOXYLASE-RELATED"/>
    <property type="match status" value="1"/>
</dbReference>
<keyword evidence="4" id="KW-1185">Reference proteome</keyword>
<dbReference type="RefSeq" id="WP_092731232.1">
    <property type="nucleotide sequence ID" value="NZ_FNPC01000002.1"/>
</dbReference>
<dbReference type="Gene3D" id="3.40.50.1970">
    <property type="match status" value="1"/>
</dbReference>
<dbReference type="InterPro" id="IPR000031">
    <property type="entry name" value="PurE_dom"/>
</dbReference>
<evidence type="ECO:0000313" key="4">
    <source>
        <dbReference type="Proteomes" id="UP000199079"/>
    </source>
</evidence>
<dbReference type="InterPro" id="IPR039476">
    <property type="entry name" value="P2CMN_synthase_LarB"/>
</dbReference>
<protein>
    <recommendedName>
        <fullName evidence="2">PurE domain-containing protein</fullName>
    </recommendedName>
</protein>
<dbReference type="Proteomes" id="UP000199079">
    <property type="component" value="Unassembled WGS sequence"/>
</dbReference>
<feature type="domain" description="PurE" evidence="2">
    <location>
        <begin position="120"/>
        <end position="251"/>
    </location>
</feature>
<proteinExistence type="predicted"/>
<dbReference type="OrthoDB" id="372165at2157"/>
<organism evidence="3 4">
    <name type="scientific">Halopenitus persicus</name>
    <dbReference type="NCBI Taxonomy" id="1048396"/>
    <lineage>
        <taxon>Archaea</taxon>
        <taxon>Methanobacteriati</taxon>
        <taxon>Methanobacteriota</taxon>
        <taxon>Stenosarchaea group</taxon>
        <taxon>Halobacteria</taxon>
        <taxon>Halobacteriales</taxon>
        <taxon>Haloferacaceae</taxon>
        <taxon>Halopenitus</taxon>
    </lineage>
</organism>
<dbReference type="GO" id="GO:0016787">
    <property type="term" value="F:hydrolase activity"/>
    <property type="evidence" value="ECO:0007669"/>
    <property type="project" value="InterPro"/>
</dbReference>
<dbReference type="SUPFAM" id="SSF52255">
    <property type="entry name" value="N5-CAIR mutase (phosphoribosylaminoimidazole carboxylase, PurE)"/>
    <property type="match status" value="1"/>
</dbReference>
<dbReference type="AlphaFoldDB" id="A0A1H3FX89"/>